<dbReference type="SUPFAM" id="SSF52374">
    <property type="entry name" value="Nucleotidylyl transferase"/>
    <property type="match status" value="1"/>
</dbReference>
<dbReference type="NCBIfam" id="TIGR02199">
    <property type="entry name" value="rfaE_dom_II"/>
    <property type="match status" value="1"/>
</dbReference>
<dbReference type="InterPro" id="IPR004821">
    <property type="entry name" value="Cyt_trans-like"/>
</dbReference>
<accession>A0A974WIU4</accession>
<sequence>MSVWKGSGDEVVFTNGCFDILHLGHVDYLEKARALGDRLVVALNTDNSVKRLKGEERPLNNELSRARLIAALEFVDAVVYFSEDTPQNVIETLIPDILVKGNDYLAENIVGAEFVIKNGGRVETVPLVDGYSTTNLVEKIKTLNK</sequence>
<dbReference type="GO" id="GO:0005975">
    <property type="term" value="P:carbohydrate metabolic process"/>
    <property type="evidence" value="ECO:0007669"/>
    <property type="project" value="InterPro"/>
</dbReference>
<evidence type="ECO:0000259" key="8">
    <source>
        <dbReference type="Pfam" id="PF01467"/>
    </source>
</evidence>
<name>A0A974WIU4_9BACT</name>
<dbReference type="AlphaFoldDB" id="A0A974WIU4"/>
<dbReference type="PANTHER" id="PTHR43793:SF2">
    <property type="entry name" value="BIFUNCTIONAL PROTEIN HLDE"/>
    <property type="match status" value="1"/>
</dbReference>
<keyword evidence="6" id="KW-0119">Carbohydrate metabolism</keyword>
<dbReference type="GO" id="GO:0005524">
    <property type="term" value="F:ATP binding"/>
    <property type="evidence" value="ECO:0007669"/>
    <property type="project" value="UniProtKB-KW"/>
</dbReference>
<keyword evidence="2" id="KW-0808">Transferase</keyword>
<evidence type="ECO:0000256" key="3">
    <source>
        <dbReference type="ARBA" id="ARBA00022695"/>
    </source>
</evidence>
<dbReference type="Gene3D" id="3.40.50.620">
    <property type="entry name" value="HUPs"/>
    <property type="match status" value="1"/>
</dbReference>
<gene>
    <name evidence="9" type="primary">rfaE2</name>
    <name evidence="9" type="ORF">JR347_05905</name>
</gene>
<reference evidence="9" key="1">
    <citation type="submission" date="2021-02" db="EMBL/GenBank/DDBJ databases">
        <title>Fulvivirga sp. S481 isolated from sea water.</title>
        <authorList>
            <person name="Bae S.S."/>
            <person name="Baek K."/>
        </authorList>
    </citation>
    <scope>NUCLEOTIDE SEQUENCE</scope>
    <source>
        <strain evidence="9">S481</strain>
    </source>
</reference>
<keyword evidence="3 9" id="KW-0548">Nucleotidyltransferase</keyword>
<evidence type="ECO:0000256" key="5">
    <source>
        <dbReference type="ARBA" id="ARBA00022840"/>
    </source>
</evidence>
<evidence type="ECO:0000313" key="10">
    <source>
        <dbReference type="Proteomes" id="UP000662783"/>
    </source>
</evidence>
<dbReference type="Proteomes" id="UP000662783">
    <property type="component" value="Chromosome"/>
</dbReference>
<organism evidence="9 10">
    <name type="scientific">Fulvivirga lutea</name>
    <dbReference type="NCBI Taxonomy" id="2810512"/>
    <lineage>
        <taxon>Bacteria</taxon>
        <taxon>Pseudomonadati</taxon>
        <taxon>Bacteroidota</taxon>
        <taxon>Cytophagia</taxon>
        <taxon>Cytophagales</taxon>
        <taxon>Fulvivirgaceae</taxon>
        <taxon>Fulvivirga</taxon>
    </lineage>
</organism>
<dbReference type="GO" id="GO:0016773">
    <property type="term" value="F:phosphotransferase activity, alcohol group as acceptor"/>
    <property type="evidence" value="ECO:0007669"/>
    <property type="project" value="InterPro"/>
</dbReference>
<dbReference type="RefSeq" id="WP_205723854.1">
    <property type="nucleotide sequence ID" value="NZ_CP070608.1"/>
</dbReference>
<comment type="catalytic activity">
    <reaction evidence="7">
        <text>D-glycero-beta-D-manno-heptose 1-phosphate + ATP + H(+) = ADP-D-glycero-beta-D-manno-heptose + diphosphate</text>
        <dbReference type="Rhea" id="RHEA:27465"/>
        <dbReference type="ChEBI" id="CHEBI:15378"/>
        <dbReference type="ChEBI" id="CHEBI:30616"/>
        <dbReference type="ChEBI" id="CHEBI:33019"/>
        <dbReference type="ChEBI" id="CHEBI:59967"/>
        <dbReference type="ChEBI" id="CHEBI:61593"/>
        <dbReference type="EC" id="2.7.7.70"/>
    </reaction>
</comment>
<dbReference type="PANTHER" id="PTHR43793">
    <property type="entry name" value="FAD SYNTHASE"/>
    <property type="match status" value="1"/>
</dbReference>
<keyword evidence="5" id="KW-0067">ATP-binding</keyword>
<feature type="domain" description="Cytidyltransferase-like" evidence="8">
    <location>
        <begin position="13"/>
        <end position="107"/>
    </location>
</feature>
<keyword evidence="4" id="KW-0547">Nucleotide-binding</keyword>
<dbReference type="NCBIfam" id="TIGR00125">
    <property type="entry name" value="cyt_tran_rel"/>
    <property type="match status" value="1"/>
</dbReference>
<evidence type="ECO:0000256" key="2">
    <source>
        <dbReference type="ARBA" id="ARBA00022679"/>
    </source>
</evidence>
<evidence type="ECO:0000256" key="1">
    <source>
        <dbReference type="ARBA" id="ARBA00012519"/>
    </source>
</evidence>
<evidence type="ECO:0000256" key="7">
    <source>
        <dbReference type="ARBA" id="ARBA00047428"/>
    </source>
</evidence>
<dbReference type="Pfam" id="PF01467">
    <property type="entry name" value="CTP_transf_like"/>
    <property type="match status" value="1"/>
</dbReference>
<protein>
    <recommendedName>
        <fullName evidence="1">D-glycero-beta-D-manno-heptose 1-phosphate adenylyltransferase</fullName>
        <ecNumber evidence="1">2.7.7.70</ecNumber>
    </recommendedName>
</protein>
<dbReference type="GO" id="GO:0016779">
    <property type="term" value="F:nucleotidyltransferase activity"/>
    <property type="evidence" value="ECO:0007669"/>
    <property type="project" value="UniProtKB-KW"/>
</dbReference>
<evidence type="ECO:0000256" key="4">
    <source>
        <dbReference type="ARBA" id="ARBA00022741"/>
    </source>
</evidence>
<dbReference type="InterPro" id="IPR011914">
    <property type="entry name" value="RfaE_dom_II"/>
</dbReference>
<dbReference type="EMBL" id="CP070608">
    <property type="protein sequence ID" value="QSE99343.1"/>
    <property type="molecule type" value="Genomic_DNA"/>
</dbReference>
<dbReference type="EC" id="2.7.7.70" evidence="1"/>
<keyword evidence="10" id="KW-1185">Reference proteome</keyword>
<dbReference type="KEGG" id="fuv:JR347_05905"/>
<proteinExistence type="predicted"/>
<evidence type="ECO:0000313" key="9">
    <source>
        <dbReference type="EMBL" id="QSE99343.1"/>
    </source>
</evidence>
<evidence type="ECO:0000256" key="6">
    <source>
        <dbReference type="ARBA" id="ARBA00023277"/>
    </source>
</evidence>
<dbReference type="InterPro" id="IPR014729">
    <property type="entry name" value="Rossmann-like_a/b/a_fold"/>
</dbReference>
<dbReference type="InterPro" id="IPR050385">
    <property type="entry name" value="Archaeal_FAD_synthase"/>
</dbReference>